<comment type="caution">
    <text evidence="1">The sequence shown here is derived from an EMBL/GenBank/DDBJ whole genome shotgun (WGS) entry which is preliminary data.</text>
</comment>
<name>A0AAV5HV13_9ROSI</name>
<reference evidence="1 2" key="1">
    <citation type="journal article" date="2021" name="Commun. Biol.">
        <title>The genome of Shorea leprosula (Dipterocarpaceae) highlights the ecological relevance of drought in aseasonal tropical rainforests.</title>
        <authorList>
            <person name="Ng K.K.S."/>
            <person name="Kobayashi M.J."/>
            <person name="Fawcett J.A."/>
            <person name="Hatakeyama M."/>
            <person name="Paape T."/>
            <person name="Ng C.H."/>
            <person name="Ang C.C."/>
            <person name="Tnah L.H."/>
            <person name="Lee C.T."/>
            <person name="Nishiyama T."/>
            <person name="Sese J."/>
            <person name="O'Brien M.J."/>
            <person name="Copetti D."/>
            <person name="Mohd Noor M.I."/>
            <person name="Ong R.C."/>
            <person name="Putra M."/>
            <person name="Sireger I.Z."/>
            <person name="Indrioko S."/>
            <person name="Kosugi Y."/>
            <person name="Izuno A."/>
            <person name="Isagi Y."/>
            <person name="Lee S.L."/>
            <person name="Shimizu K.K."/>
        </authorList>
    </citation>
    <scope>NUCLEOTIDE SEQUENCE [LARGE SCALE GENOMIC DNA]</scope>
    <source>
        <strain evidence="1">214</strain>
    </source>
</reference>
<accession>A0AAV5HV13</accession>
<gene>
    <name evidence="1" type="ORF">SLEP1_g4412</name>
</gene>
<protein>
    <submittedName>
        <fullName evidence="1">Uncharacterized protein</fullName>
    </submittedName>
</protein>
<keyword evidence="2" id="KW-1185">Reference proteome</keyword>
<evidence type="ECO:0000313" key="1">
    <source>
        <dbReference type="EMBL" id="GKU90417.1"/>
    </source>
</evidence>
<sequence>MFCLNIQPETRFDSEDALQHMWRISYGTCGLSRIRFPIYPLMEDSVGGFIWFTDPAYTLVKDSMEPERIVFQNLLLRVLEQGLVWLLRGCLKERERTKGASIGMVLVGTVGVSYSFPDAEMPLSVSNASQTWSVKTRFLSLYAPHTLLISCSNPSQDKEIT</sequence>
<evidence type="ECO:0000313" key="2">
    <source>
        <dbReference type="Proteomes" id="UP001054252"/>
    </source>
</evidence>
<dbReference type="Proteomes" id="UP001054252">
    <property type="component" value="Unassembled WGS sequence"/>
</dbReference>
<dbReference type="EMBL" id="BPVZ01000004">
    <property type="protein sequence ID" value="GKU90417.1"/>
    <property type="molecule type" value="Genomic_DNA"/>
</dbReference>
<proteinExistence type="predicted"/>
<dbReference type="AlphaFoldDB" id="A0AAV5HV13"/>
<organism evidence="1 2">
    <name type="scientific">Rubroshorea leprosula</name>
    <dbReference type="NCBI Taxonomy" id="152421"/>
    <lineage>
        <taxon>Eukaryota</taxon>
        <taxon>Viridiplantae</taxon>
        <taxon>Streptophyta</taxon>
        <taxon>Embryophyta</taxon>
        <taxon>Tracheophyta</taxon>
        <taxon>Spermatophyta</taxon>
        <taxon>Magnoliopsida</taxon>
        <taxon>eudicotyledons</taxon>
        <taxon>Gunneridae</taxon>
        <taxon>Pentapetalae</taxon>
        <taxon>rosids</taxon>
        <taxon>malvids</taxon>
        <taxon>Malvales</taxon>
        <taxon>Dipterocarpaceae</taxon>
        <taxon>Rubroshorea</taxon>
    </lineage>
</organism>